<dbReference type="GO" id="GO:0016788">
    <property type="term" value="F:hydrolase activity, acting on ester bonds"/>
    <property type="evidence" value="ECO:0007669"/>
    <property type="project" value="UniProtKB-ARBA"/>
</dbReference>
<dbReference type="Proteomes" id="UP000031838">
    <property type="component" value="Chromosome 2"/>
</dbReference>
<reference evidence="1 2" key="2">
    <citation type="journal article" date="2016" name="Appl. Microbiol. Biotechnol.">
        <title>Mutations improving production and secretion of extracellular lipase by Burkholderia glumae PG1.</title>
        <authorList>
            <person name="Knapp A."/>
            <person name="Voget S."/>
            <person name="Gao R."/>
            <person name="Zaburannyi N."/>
            <person name="Krysciak D."/>
            <person name="Breuer M."/>
            <person name="Hauer B."/>
            <person name="Streit W.R."/>
            <person name="Muller R."/>
            <person name="Daniel R."/>
            <person name="Jaeger K.E."/>
        </authorList>
    </citation>
    <scope>NUCLEOTIDE SEQUENCE [LARGE SCALE GENOMIC DNA]</scope>
    <source>
        <strain evidence="1 2">PG1</strain>
    </source>
</reference>
<dbReference type="EMBL" id="CP002581">
    <property type="protein sequence ID" value="AJK50489.1"/>
    <property type="molecule type" value="Genomic_DNA"/>
</dbReference>
<organism evidence="1 2">
    <name type="scientific">Burkholderia plantarii</name>
    <dbReference type="NCBI Taxonomy" id="41899"/>
    <lineage>
        <taxon>Bacteria</taxon>
        <taxon>Pseudomonadati</taxon>
        <taxon>Pseudomonadota</taxon>
        <taxon>Betaproteobacteria</taxon>
        <taxon>Burkholderiales</taxon>
        <taxon>Burkholderiaceae</taxon>
        <taxon>Burkholderia</taxon>
    </lineage>
</organism>
<dbReference type="AlphaFoldDB" id="A0A0B6S7T0"/>
<evidence type="ECO:0008006" key="3">
    <source>
        <dbReference type="Google" id="ProtNLM"/>
    </source>
</evidence>
<sequence>MRVSLWMQRFMHRCRCRRTAHRMRAPTQTPGGDVIDRRFSTRAAMLAGACDTLFALAACGGGGDGGGAGSHTGAGGTGNPGAASGQTATSGTTAAAVQHILFVGDSFTHGRYQPVRGYRAGGAAGSTAASALVVDENFGQTGARQELEAGPWGGIPGIFAALAAEAGLQYDVHIEAISQTSLAKNFAAAPAVIAQPLWNAVVLQELSTKPLPLALTGSSLSDPQAFCSSVKTIETAVHAAAPRAGVYLYEPWARADLAQTLAGDPSATGFAAQYQAALTALSDANHDAYYAAAGADGAIAAVAPVGEAWRLAWSQGVANPDPFAASSLPLLWYGIEASNDPQIGTPDYAHPGSAGAYLSGLVLFERITGVDVQRFGASELAAQQLGVPAALAVRLQQIATQAVQQASAAPIDAAAPAPCTRTQ</sequence>
<reference evidence="2" key="1">
    <citation type="submission" date="2011-03" db="EMBL/GenBank/DDBJ databases">
        <authorList>
            <person name="Voget S."/>
            <person name="Streit W.R."/>
            <person name="Jaeger K.E."/>
            <person name="Daniel R."/>
        </authorList>
    </citation>
    <scope>NUCLEOTIDE SEQUENCE [LARGE SCALE GENOMIC DNA]</scope>
    <source>
        <strain evidence="2">PG1</strain>
    </source>
</reference>
<dbReference type="InterPro" id="IPR036514">
    <property type="entry name" value="SGNH_hydro_sf"/>
</dbReference>
<accession>A0A0B6S7T0</accession>
<evidence type="ECO:0000313" key="1">
    <source>
        <dbReference type="EMBL" id="AJK50489.1"/>
    </source>
</evidence>
<proteinExistence type="predicted"/>
<dbReference type="HOGENOM" id="CLU_053479_0_0_4"/>
<protein>
    <recommendedName>
        <fullName evidence="3">SGNH/GDSL hydrolase family protein</fullName>
    </recommendedName>
</protein>
<dbReference type="KEGG" id="bgp:BGL_2c24330"/>
<gene>
    <name evidence="1" type="ORF">BGL_2c24330</name>
</gene>
<evidence type="ECO:0000313" key="2">
    <source>
        <dbReference type="Proteomes" id="UP000031838"/>
    </source>
</evidence>
<keyword evidence="2" id="KW-1185">Reference proteome</keyword>
<name>A0A0B6S7T0_BURPL</name>
<dbReference type="Gene3D" id="3.40.50.1110">
    <property type="entry name" value="SGNH hydrolase"/>
    <property type="match status" value="1"/>
</dbReference>